<dbReference type="STRING" id="743525.TSC_c00710"/>
<reference evidence="2" key="1">
    <citation type="submission" date="2010-03" db="EMBL/GenBank/DDBJ databases">
        <title>The genome sequence of Thermus scotoductus SA-01.</title>
        <authorList>
            <person name="Gounder K."/>
            <person name="Liesegang H."/>
            <person name="Brzuszkiewicz E."/>
            <person name="Wollherr A."/>
            <person name="Daniel R."/>
            <person name="Gottschalk G."/>
            <person name="van Heerden E."/>
            <person name="Litthauer D."/>
        </authorList>
    </citation>
    <scope>NUCLEOTIDE SEQUENCE [LARGE SCALE GENOMIC DNA]</scope>
    <source>
        <strain evidence="2">ATCC 700910 / SA-01</strain>
    </source>
</reference>
<dbReference type="Proteomes" id="UP000008087">
    <property type="component" value="Chromosome"/>
</dbReference>
<dbReference type="AlphaFoldDB" id="E8PR63"/>
<accession>E8PR63</accession>
<reference evidence="1 2" key="2">
    <citation type="journal article" date="2011" name="BMC Genomics">
        <title>Sequence of the hyperplastic genome of the naturally competent Thermus scotoductus SA-01.</title>
        <authorList>
            <person name="Gounder K."/>
            <person name="Brzuszkiewicz E."/>
            <person name="Liesegang H."/>
            <person name="Wollherr A."/>
            <person name="Daniel R."/>
            <person name="Gottschalk G."/>
            <person name="Reva O."/>
            <person name="Kumwenda B."/>
            <person name="Srivastava M."/>
            <person name="Bricio C."/>
            <person name="Berenguer J."/>
            <person name="van Heerden E."/>
            <person name="Litthauer D."/>
        </authorList>
    </citation>
    <scope>NUCLEOTIDE SEQUENCE [LARGE SCALE GENOMIC DNA]</scope>
    <source>
        <strain evidence="2">ATCC 700910 / SA-01</strain>
    </source>
</reference>
<name>E8PR63_THESS</name>
<protein>
    <submittedName>
        <fullName evidence="1">Uncharacterized protein</fullName>
    </submittedName>
</protein>
<evidence type="ECO:0000313" key="2">
    <source>
        <dbReference type="Proteomes" id="UP000008087"/>
    </source>
</evidence>
<organism evidence="1 2">
    <name type="scientific">Thermus scotoductus (strain ATCC 700910 / SA-01)</name>
    <dbReference type="NCBI Taxonomy" id="743525"/>
    <lineage>
        <taxon>Bacteria</taxon>
        <taxon>Thermotogati</taxon>
        <taxon>Deinococcota</taxon>
        <taxon>Deinococci</taxon>
        <taxon>Thermales</taxon>
        <taxon>Thermaceae</taxon>
        <taxon>Thermus</taxon>
    </lineage>
</organism>
<gene>
    <name evidence="1" type="ordered locus">TSC_c00710</name>
</gene>
<dbReference type="EMBL" id="CP001962">
    <property type="protein sequence ID" value="ADW20724.1"/>
    <property type="molecule type" value="Genomic_DNA"/>
</dbReference>
<dbReference type="HOGENOM" id="CLU_3297880_0_0_0"/>
<dbReference type="KEGG" id="tsc:TSC_c00710"/>
<sequence>MGRLGQRGPPPLAKEPLRKVAFRLARARNPTAPPPLQENP</sequence>
<proteinExistence type="predicted"/>
<evidence type="ECO:0000313" key="1">
    <source>
        <dbReference type="EMBL" id="ADW20724.1"/>
    </source>
</evidence>